<dbReference type="OrthoDB" id="379901at2157"/>
<dbReference type="RefSeq" id="WP_179922747.1">
    <property type="nucleotide sequence ID" value="NZ_CP058909.1"/>
</dbReference>
<reference evidence="2 3" key="1">
    <citation type="submission" date="2020-07" db="EMBL/GenBank/DDBJ databases">
        <title>Halosimplex litoreum sp. nov. and Halosimplex rubrum sp. nov., isolated from different salt environments.</title>
        <authorList>
            <person name="Cui H."/>
        </authorList>
    </citation>
    <scope>NUCLEOTIDE SEQUENCE [LARGE SCALE GENOMIC DNA]</scope>
    <source>
        <strain evidence="2 3">R2</strain>
    </source>
</reference>
<keyword evidence="3" id="KW-1185">Reference proteome</keyword>
<dbReference type="Proteomes" id="UP000509346">
    <property type="component" value="Chromosome"/>
</dbReference>
<accession>A0A7D5PF24</accession>
<dbReference type="AlphaFoldDB" id="A0A7D5PF24"/>
<dbReference type="EMBL" id="CP058909">
    <property type="protein sequence ID" value="QLH82279.1"/>
    <property type="molecule type" value="Genomic_DNA"/>
</dbReference>
<name>A0A7D5PF24_9EURY</name>
<feature type="compositionally biased region" description="Basic residues" evidence="1">
    <location>
        <begin position="8"/>
        <end position="21"/>
    </location>
</feature>
<protein>
    <submittedName>
        <fullName evidence="2">Uncharacterized protein</fullName>
    </submittedName>
</protein>
<proteinExistence type="predicted"/>
<feature type="region of interest" description="Disordered" evidence="1">
    <location>
        <begin position="1"/>
        <end position="21"/>
    </location>
</feature>
<evidence type="ECO:0000313" key="3">
    <source>
        <dbReference type="Proteomes" id="UP000509346"/>
    </source>
</evidence>
<gene>
    <name evidence="2" type="ORF">HZS54_11940</name>
</gene>
<dbReference type="GeneID" id="56083311"/>
<sequence>MPDEQLPHRRSSSRRTHLTKTHAVHRVEDGEYEQDITESADPNEVLAFLQSLVQWYESDVDKPEELFLHAEVEDSGYVYVRDRQGGEWVMWSVNEWVAPKPGVDVDAWNKNGKDALEDEGTGINEPVIRTIINAIVLAYEEPSTIQERFDRVQVESCSSN</sequence>
<evidence type="ECO:0000313" key="2">
    <source>
        <dbReference type="EMBL" id="QLH82279.1"/>
    </source>
</evidence>
<organism evidence="2 3">
    <name type="scientific">Halosimplex pelagicum</name>
    <dbReference type="NCBI Taxonomy" id="869886"/>
    <lineage>
        <taxon>Archaea</taxon>
        <taxon>Methanobacteriati</taxon>
        <taxon>Methanobacteriota</taxon>
        <taxon>Stenosarchaea group</taxon>
        <taxon>Halobacteria</taxon>
        <taxon>Halobacteriales</taxon>
        <taxon>Haloarculaceae</taxon>
        <taxon>Halosimplex</taxon>
    </lineage>
</organism>
<evidence type="ECO:0000256" key="1">
    <source>
        <dbReference type="SAM" id="MobiDB-lite"/>
    </source>
</evidence>
<dbReference type="KEGG" id="hpel:HZS54_11940"/>